<evidence type="ECO:0000256" key="1">
    <source>
        <dbReference type="SAM" id="Phobius"/>
    </source>
</evidence>
<dbReference type="OrthoDB" id="7030636at2"/>
<evidence type="ECO:0000313" key="2">
    <source>
        <dbReference type="EMBL" id="KHA75345.1"/>
    </source>
</evidence>
<keyword evidence="1" id="KW-1133">Transmembrane helix</keyword>
<dbReference type="Pfam" id="PF07254">
    <property type="entry name" value="Cpta_toxin"/>
    <property type="match status" value="1"/>
</dbReference>
<name>A0A0A6DJM3_9PSED</name>
<protein>
    <recommendedName>
        <fullName evidence="4">Toxin CptA</fullName>
    </recommendedName>
</protein>
<keyword evidence="1" id="KW-0812">Transmembrane</keyword>
<dbReference type="AlphaFoldDB" id="A0A0A6DJM3"/>
<evidence type="ECO:0008006" key="4">
    <source>
        <dbReference type="Google" id="ProtNLM"/>
    </source>
</evidence>
<dbReference type="InterPro" id="IPR009883">
    <property type="entry name" value="YgfX"/>
</dbReference>
<organism evidence="2 3">
    <name type="scientific">Pseudomonas chlororaphis</name>
    <dbReference type="NCBI Taxonomy" id="587753"/>
    <lineage>
        <taxon>Bacteria</taxon>
        <taxon>Pseudomonadati</taxon>
        <taxon>Pseudomonadota</taxon>
        <taxon>Gammaproteobacteria</taxon>
        <taxon>Pseudomonadales</taxon>
        <taxon>Pseudomonadaceae</taxon>
        <taxon>Pseudomonas</taxon>
    </lineage>
</organism>
<feature type="transmembrane region" description="Helical" evidence="1">
    <location>
        <begin position="18"/>
        <end position="35"/>
    </location>
</feature>
<accession>A0A0A6DJM3</accession>
<keyword evidence="1" id="KW-0472">Membrane</keyword>
<dbReference type="EMBL" id="JSFK01000001">
    <property type="protein sequence ID" value="KHA75345.1"/>
    <property type="molecule type" value="Genomic_DNA"/>
</dbReference>
<dbReference type="PATRIC" id="fig|587753.9.peg.707"/>
<dbReference type="Proteomes" id="UP000030564">
    <property type="component" value="Unassembled WGS sequence"/>
</dbReference>
<reference evidence="2 3" key="1">
    <citation type="submission" date="2014-10" db="EMBL/GenBank/DDBJ databases">
        <title>Draft genome sequence of Pseudomonas chlororaphis EA105.</title>
        <authorList>
            <person name="McCully L.M."/>
            <person name="Bitzer A.S."/>
            <person name="Spence C."/>
            <person name="Bais H."/>
            <person name="Silby M.W."/>
        </authorList>
    </citation>
    <scope>NUCLEOTIDE SEQUENCE [LARGE SCALE GENOMIC DNA]</scope>
    <source>
        <strain evidence="2 3">EA105</strain>
    </source>
</reference>
<evidence type="ECO:0000313" key="3">
    <source>
        <dbReference type="Proteomes" id="UP000030564"/>
    </source>
</evidence>
<sequence>MFSPSNTFECRWHASRQLLAAYLLAQAFALGALFLLSIPLWASLLGAFGCLLHGFWVLPRQILLSHPKAFRGVRRDADGWQLWNQAKGWQAVQLRPDSLALPLIVVLRFRLRGEWWVRSICVPRDSQTADLHRRLRVRLKFSRRRWAAPE</sequence>
<comment type="caution">
    <text evidence="2">The sequence shown here is derived from an EMBL/GenBank/DDBJ whole genome shotgun (WGS) entry which is preliminary data.</text>
</comment>
<proteinExistence type="predicted"/>
<gene>
    <name evidence="2" type="ORF">NZ35_03445</name>
</gene>